<gene>
    <name evidence="2" type="ORF">EVS84_20260</name>
</gene>
<evidence type="ECO:0000313" key="2">
    <source>
        <dbReference type="EMBL" id="RYM39871.1"/>
    </source>
</evidence>
<evidence type="ECO:0000259" key="1">
    <source>
        <dbReference type="Pfam" id="PF18624"/>
    </source>
</evidence>
<dbReference type="NCBIfam" id="NF033826">
    <property type="entry name" value="immun_CdiI"/>
    <property type="match status" value="1"/>
</dbReference>
<dbReference type="EMBL" id="SEUB01000007">
    <property type="protein sequence ID" value="RYM39871.1"/>
    <property type="molecule type" value="Genomic_DNA"/>
</dbReference>
<dbReference type="Proteomes" id="UP000291107">
    <property type="component" value="Unassembled WGS sequence"/>
</dbReference>
<dbReference type="AlphaFoldDB" id="A0A4Q4L406"/>
<accession>A0A4Q4L406</accession>
<organism evidence="2 3">
    <name type="scientific">Pseudomonas koreensis</name>
    <dbReference type="NCBI Taxonomy" id="198620"/>
    <lineage>
        <taxon>Bacteria</taxon>
        <taxon>Pseudomonadati</taxon>
        <taxon>Pseudomonadota</taxon>
        <taxon>Gammaproteobacteria</taxon>
        <taxon>Pseudomonadales</taxon>
        <taxon>Pseudomonadaceae</taxon>
        <taxon>Pseudomonas</taxon>
    </lineage>
</organism>
<name>A0A4Q4L406_9PSED</name>
<dbReference type="RefSeq" id="WP_129999495.1">
    <property type="nucleotide sequence ID" value="NZ_SEUB01000007.1"/>
</dbReference>
<reference evidence="2 3" key="1">
    <citation type="submission" date="2019-02" db="EMBL/GenBank/DDBJ databases">
        <title>Genome of Pseudomonas korensis isolated from heavy metal contaminated environment.</title>
        <authorList>
            <person name="Ayangbenro A.S."/>
            <person name="Babalola O."/>
        </authorList>
    </citation>
    <scope>NUCLEOTIDE SEQUENCE [LARGE SCALE GENOMIC DNA]</scope>
    <source>
        <strain evidence="2 3">AB36</strain>
    </source>
</reference>
<sequence length="120" mass="13875">MKELFGQPYRQSDPYWIVKGYFDRIYDDGRFIEAAGYIVRRWGFSVDGAYCNFPDVNSSFEEGHFEGVEFSYGYPSSDADTIVVSEEVCMEYLRLACDKYLQRHPESNAEVDVLLSGSYI</sequence>
<comment type="caution">
    <text evidence="2">The sequence shown here is derived from an EMBL/GenBank/DDBJ whole genome shotgun (WGS) entry which is preliminary data.</text>
</comment>
<dbReference type="InterPro" id="IPR041256">
    <property type="entry name" value="CdiI_4"/>
</dbReference>
<protein>
    <recommendedName>
        <fullName evidence="1">CDI immunity protein domain-containing protein</fullName>
    </recommendedName>
</protein>
<evidence type="ECO:0000313" key="3">
    <source>
        <dbReference type="Proteomes" id="UP000291107"/>
    </source>
</evidence>
<feature type="domain" description="CDI immunity protein" evidence="1">
    <location>
        <begin position="16"/>
        <end position="115"/>
    </location>
</feature>
<proteinExistence type="predicted"/>
<dbReference type="Pfam" id="PF18624">
    <property type="entry name" value="CdiI_4"/>
    <property type="match status" value="1"/>
</dbReference>
<dbReference type="CDD" id="cd20688">
    <property type="entry name" value="CdiI_Ecoli_Nm-like"/>
    <property type="match status" value="1"/>
</dbReference>